<feature type="domain" description="Xylose isomerase-like TIM barrel" evidence="2">
    <location>
        <begin position="26"/>
        <end position="262"/>
    </location>
</feature>
<dbReference type="PANTHER" id="PTHR12110:SF41">
    <property type="entry name" value="INOSOSE DEHYDRATASE"/>
    <property type="match status" value="1"/>
</dbReference>
<evidence type="ECO:0000313" key="4">
    <source>
        <dbReference type="Proteomes" id="UP001448614"/>
    </source>
</evidence>
<name>A0ABV0GPU3_PAENI</name>
<gene>
    <name evidence="3" type="ORF">V3C41_05470</name>
</gene>
<dbReference type="EMBL" id="JBBMFV010000004">
    <property type="protein sequence ID" value="MEO3940517.1"/>
    <property type="molecule type" value="Genomic_DNA"/>
</dbReference>
<evidence type="ECO:0000313" key="3">
    <source>
        <dbReference type="EMBL" id="MEO3940517.1"/>
    </source>
</evidence>
<dbReference type="SUPFAM" id="SSF51658">
    <property type="entry name" value="Xylose isomerase-like"/>
    <property type="match status" value="1"/>
</dbReference>
<organism evidence="3 4">
    <name type="scientific">Paenarthrobacter nicotinovorans</name>
    <name type="common">Arthrobacter nicotinovorans</name>
    <dbReference type="NCBI Taxonomy" id="29320"/>
    <lineage>
        <taxon>Bacteria</taxon>
        <taxon>Bacillati</taxon>
        <taxon>Actinomycetota</taxon>
        <taxon>Actinomycetes</taxon>
        <taxon>Micrococcales</taxon>
        <taxon>Micrococcaceae</taxon>
        <taxon>Paenarthrobacter</taxon>
    </lineage>
</organism>
<evidence type="ECO:0000259" key="2">
    <source>
        <dbReference type="Pfam" id="PF01261"/>
    </source>
</evidence>
<dbReference type="Gene3D" id="3.20.20.150">
    <property type="entry name" value="Divalent-metal-dependent TIM barrel enzymes"/>
    <property type="match status" value="1"/>
</dbReference>
<dbReference type="InterPro" id="IPR050312">
    <property type="entry name" value="IolE/XylAMocC-like"/>
</dbReference>
<dbReference type="PANTHER" id="PTHR12110">
    <property type="entry name" value="HYDROXYPYRUVATE ISOMERASE"/>
    <property type="match status" value="1"/>
</dbReference>
<dbReference type="InterPro" id="IPR036237">
    <property type="entry name" value="Xyl_isomerase-like_sf"/>
</dbReference>
<comment type="caution">
    <text evidence="3">The sequence shown here is derived from an EMBL/GenBank/DDBJ whole genome shotgun (WGS) entry which is preliminary data.</text>
</comment>
<accession>A0ABV0GPU3</accession>
<dbReference type="InterPro" id="IPR013022">
    <property type="entry name" value="Xyl_isomerase-like_TIM-brl"/>
</dbReference>
<reference evidence="3 4" key="1">
    <citation type="journal article" date="2024" name="Appl. Microbiol. Biotechnol.">
        <title>Biosynthetic gene clusters with biotechnological applications in novel Antarctic isolates from Actinomycetota.</title>
        <authorList>
            <person name="Bruna P."/>
            <person name="Nunez-Montero K."/>
            <person name="Contreras M.J."/>
            <person name="Leal K."/>
            <person name="Garcia M."/>
            <person name="Abanto M."/>
            <person name="Barrientos L."/>
        </authorList>
    </citation>
    <scope>NUCLEOTIDE SEQUENCE [LARGE SCALE GENOMIC DNA]</scope>
    <source>
        <strain evidence="3 4">Se16.17</strain>
    </source>
</reference>
<protein>
    <submittedName>
        <fullName evidence="3">TIM barrel protein</fullName>
    </submittedName>
</protein>
<keyword evidence="4" id="KW-1185">Reference proteome</keyword>
<dbReference type="RefSeq" id="WP_347782019.1">
    <property type="nucleotide sequence ID" value="NZ_JBBMFV010000004.1"/>
</dbReference>
<dbReference type="Proteomes" id="UP001448614">
    <property type="component" value="Unassembled WGS sequence"/>
</dbReference>
<keyword evidence="1" id="KW-0119">Carbohydrate metabolism</keyword>
<evidence type="ECO:0000256" key="1">
    <source>
        <dbReference type="ARBA" id="ARBA00023277"/>
    </source>
</evidence>
<dbReference type="Pfam" id="PF01261">
    <property type="entry name" value="AP_endonuc_2"/>
    <property type="match status" value="1"/>
</dbReference>
<sequence>MGLLRLDQVGGSNFAYQHHTFERCLDDMVELGRTEVELWGIAPHLYIPQADSAHLLKVRRQLRERELAVNCLTLEQVAYPVNIASGEKWLRDQSVQLFLRAAEVCSELESPLLFLTAGRGYEDQPVEAAWARSVEALQTITQRAAELGVNCVLEPLQRVESNLVTDVGSLRSMLDDVGSPALGVVVDTVAMAAAGESVTDYAKAFGKAIRHVHLIDGTPTGHLAWGDGFLDLSEILRDLSRLNYSGALTFELFGDGSYSLEPRAAVSKCLEAVAASLTAISS</sequence>
<proteinExistence type="predicted"/>